<organism evidence="1 2">
    <name type="scientific">Lactobacillus intestinalis DSM 6629</name>
    <dbReference type="NCBI Taxonomy" id="1423761"/>
    <lineage>
        <taxon>Bacteria</taxon>
        <taxon>Bacillati</taxon>
        <taxon>Bacillota</taxon>
        <taxon>Bacilli</taxon>
        <taxon>Lactobacillales</taxon>
        <taxon>Lactobacillaceae</taxon>
        <taxon>Lactobacillus</taxon>
    </lineage>
</organism>
<evidence type="ECO:0000313" key="1">
    <source>
        <dbReference type="EMBL" id="KRM34355.1"/>
    </source>
</evidence>
<evidence type="ECO:0000313" key="2">
    <source>
        <dbReference type="Proteomes" id="UP000051735"/>
    </source>
</evidence>
<dbReference type="PANTHER" id="PTHR37038">
    <property type="entry name" value="TRANSCRIPTIONAL REGULATOR-RELATED"/>
    <property type="match status" value="1"/>
</dbReference>
<comment type="caution">
    <text evidence="1">The sequence shown here is derived from an EMBL/GenBank/DDBJ whole genome shotgun (WGS) entry which is preliminary data.</text>
</comment>
<dbReference type="InterPro" id="IPR053163">
    <property type="entry name" value="HTH-type_regulator_Rgg"/>
</dbReference>
<dbReference type="Proteomes" id="UP000051735">
    <property type="component" value="Unassembled WGS sequence"/>
</dbReference>
<dbReference type="SUPFAM" id="SSF47413">
    <property type="entry name" value="lambda repressor-like DNA-binding domains"/>
    <property type="match status" value="1"/>
</dbReference>
<gene>
    <name evidence="1" type="ORF">FC44_GL001442</name>
</gene>
<evidence type="ECO:0008006" key="3">
    <source>
        <dbReference type="Google" id="ProtNLM"/>
    </source>
</evidence>
<dbReference type="InterPro" id="IPR010982">
    <property type="entry name" value="Lambda_DNA-bd_dom_sf"/>
</dbReference>
<name>A0ABR5PS44_9LACO</name>
<dbReference type="EMBL" id="AZGN01000005">
    <property type="protein sequence ID" value="KRM34355.1"/>
    <property type="molecule type" value="Genomic_DNA"/>
</dbReference>
<reference evidence="1 2" key="1">
    <citation type="journal article" date="2015" name="Genome Announc.">
        <title>Expanding the biotechnology potential of lactobacilli through comparative genomics of 213 strains and associated genera.</title>
        <authorList>
            <person name="Sun Z."/>
            <person name="Harris H.M."/>
            <person name="McCann A."/>
            <person name="Guo C."/>
            <person name="Argimon S."/>
            <person name="Zhang W."/>
            <person name="Yang X."/>
            <person name="Jeffery I.B."/>
            <person name="Cooney J.C."/>
            <person name="Kagawa T.F."/>
            <person name="Liu W."/>
            <person name="Song Y."/>
            <person name="Salvetti E."/>
            <person name="Wrobel A."/>
            <person name="Rasinkangas P."/>
            <person name="Parkhill J."/>
            <person name="Rea M.C."/>
            <person name="O'Sullivan O."/>
            <person name="Ritari J."/>
            <person name="Douillard F.P."/>
            <person name="Paul Ross R."/>
            <person name="Yang R."/>
            <person name="Briner A.E."/>
            <person name="Felis G.E."/>
            <person name="de Vos W.M."/>
            <person name="Barrangou R."/>
            <person name="Klaenhammer T.R."/>
            <person name="Caufield P.W."/>
            <person name="Cui Y."/>
            <person name="Zhang H."/>
            <person name="O'Toole P.W."/>
        </authorList>
    </citation>
    <scope>NUCLEOTIDE SEQUENCE [LARGE SCALE GENOMIC DNA]</scope>
    <source>
        <strain evidence="1 2">DSM 6629</strain>
    </source>
</reference>
<proteinExistence type="predicted"/>
<dbReference type="InterPro" id="IPR001387">
    <property type="entry name" value="Cro/C1-type_HTH"/>
</dbReference>
<protein>
    <recommendedName>
        <fullName evidence="3">HTH cro/C1-type domain-containing protein</fullName>
    </recommendedName>
</protein>
<accession>A0ABR5PS44</accession>
<keyword evidence="2" id="KW-1185">Reference proteome</keyword>
<sequence length="260" mass="30856">MERIKRNLLQKDMIRGLKISKSHYSLIEKGVHRIYADDLMKMLANNKIDYQSFFDEIAKDYGYEDDVKKLTHELDFAFYKRDIKRAKEIKEKIAESDTPIELKYHADLVEAELTDSKVATKICKKINEEIFSVDNWTQSRDALRLFGNSMKYLDSDIRDILMESVLQRYQKIQSFEKEEQIRIIEISLNYLFNYDKRVQNNNTKLIFEMIKALPPIPDLTSYKLVGTYFKARFDGDFDKMHTIKNALKFSGYENMSEKMD</sequence>
<dbReference type="CDD" id="cd00093">
    <property type="entry name" value="HTH_XRE"/>
    <property type="match status" value="1"/>
</dbReference>